<dbReference type="EMBL" id="AHHD01000076">
    <property type="protein sequence ID" value="EKG20830.1"/>
    <property type="molecule type" value="Genomic_DNA"/>
</dbReference>
<evidence type="ECO:0000313" key="4">
    <source>
        <dbReference type="Proteomes" id="UP000007129"/>
    </source>
</evidence>
<comment type="caution">
    <text evidence="3">The sequence shown here is derived from an EMBL/GenBank/DDBJ whole genome shotgun (WGS) entry which is preliminary data.</text>
</comment>
<dbReference type="InterPro" id="IPR036930">
    <property type="entry name" value="WGR_dom_sf"/>
</dbReference>
<dbReference type="AlphaFoldDB" id="K2SW75"/>
<organism evidence="3 4">
    <name type="scientific">Macrophomina phaseolina (strain MS6)</name>
    <name type="common">Charcoal rot fungus</name>
    <dbReference type="NCBI Taxonomy" id="1126212"/>
    <lineage>
        <taxon>Eukaryota</taxon>
        <taxon>Fungi</taxon>
        <taxon>Dikarya</taxon>
        <taxon>Ascomycota</taxon>
        <taxon>Pezizomycotina</taxon>
        <taxon>Dothideomycetes</taxon>
        <taxon>Dothideomycetes incertae sedis</taxon>
        <taxon>Botryosphaeriales</taxon>
        <taxon>Botryosphaeriaceae</taxon>
        <taxon>Macrophomina</taxon>
    </lineage>
</organism>
<dbReference type="SUPFAM" id="SSF142921">
    <property type="entry name" value="WGR domain-like"/>
    <property type="match status" value="1"/>
</dbReference>
<feature type="region of interest" description="Disordered" evidence="1">
    <location>
        <begin position="659"/>
        <end position="698"/>
    </location>
</feature>
<sequence>MAQTPPGAFHAHQLNRPIGIVDEQFAGFAPSSSQPTEPAAFTQHHRGSHHTPEPQAQHLLQAHRLYQATPANIPGADLGFSQHFDGLHHTQMANPYYGTYGHTAPQQPHSEYGSQASPIQQYHATMTSIPGSNIDAIRQPPTTYGAPTASASQMPANKRLRLSGNDNSLFSVQDNKPAYFPHGGLAAHSSPSARLATMARAPIQEIPYGFANAYRTPSSHGAPPAQRYPTSFKAHTSMLARGPVSNGIVNRSQQLKVPNNAFERNVSQAMTLDLSPVNAMVRTASPSSSSRQSPSIVSQNILPHAVTAYANSSPAQRPHNVALYSHVSNTTPVMSPSPVPANSMVRTASSCSSQHSTPPALSAPSRVSSAYGTAYPTQGAQITTPRPVNSVTQATRAVRPARAVQAPEDAQAIEAIRAPSAGQAIRAFPVPGTVQAPSATPATLTTPTPLNTSAAPAPPTASGSNDGSPPSPQSSPLEQSLASSLSDAKRRLETIHRALNIQKFVHELQQKGLSSITRDIVRHFRIGKQEARRDLGSEVYHAYADSTGFVYCNLTLTRVDVTSNINERVVLSIYESDFAPHNYCTHMRYRSGGKKTAAGAFMLADGTDYAAAFKAFRKAFKKYARLSWEHRFLPQDYIAGSIRRWEHQQRMNLEFAKWGERRRSASRSPSPVFGDSKEKKRGQKRKASSSASAKDELTPEELHSCLVRAFKYAPPANGVPQGEIPMLGGKYVSIPGDEPDDDRFIITPP</sequence>
<dbReference type="HOGENOM" id="CLU_371331_0_0_1"/>
<dbReference type="InterPro" id="IPR008893">
    <property type="entry name" value="WGR_domain"/>
</dbReference>
<protein>
    <recommendedName>
        <fullName evidence="2">WGR domain-containing protein</fullName>
    </recommendedName>
</protein>
<dbReference type="STRING" id="1126212.K2SW75"/>
<evidence type="ECO:0000259" key="2">
    <source>
        <dbReference type="PROSITE" id="PS51977"/>
    </source>
</evidence>
<name>K2SW75_MACPH</name>
<gene>
    <name evidence="3" type="ORF">MPH_01864</name>
</gene>
<feature type="domain" description="WGR" evidence="2">
    <location>
        <begin position="539"/>
        <end position="642"/>
    </location>
</feature>
<feature type="region of interest" description="Disordered" evidence="1">
    <location>
        <begin position="436"/>
        <end position="485"/>
    </location>
</feature>
<accession>K2SW75</accession>
<dbReference type="InParanoid" id="K2SW75"/>
<feature type="region of interest" description="Disordered" evidence="1">
    <location>
        <begin position="28"/>
        <end position="53"/>
    </location>
</feature>
<proteinExistence type="predicted"/>
<dbReference type="VEuPathDB" id="FungiDB:MPH_01864"/>
<dbReference type="OrthoDB" id="342264at2759"/>
<dbReference type="PROSITE" id="PS51977">
    <property type="entry name" value="WGR"/>
    <property type="match status" value="1"/>
</dbReference>
<feature type="region of interest" description="Disordered" evidence="1">
    <location>
        <begin position="334"/>
        <end position="406"/>
    </location>
</feature>
<reference evidence="3 4" key="1">
    <citation type="journal article" date="2012" name="BMC Genomics">
        <title>Tools to kill: Genome of one of the most destructive plant pathogenic fungi Macrophomina phaseolina.</title>
        <authorList>
            <person name="Islam M.S."/>
            <person name="Haque M.S."/>
            <person name="Islam M.M."/>
            <person name="Emdad E.M."/>
            <person name="Halim A."/>
            <person name="Hossen Q.M.M."/>
            <person name="Hossain M.Z."/>
            <person name="Ahmed B."/>
            <person name="Rahim S."/>
            <person name="Rahman M.S."/>
            <person name="Alam M.M."/>
            <person name="Hou S."/>
            <person name="Wan X."/>
            <person name="Saito J.A."/>
            <person name="Alam M."/>
        </authorList>
    </citation>
    <scope>NUCLEOTIDE SEQUENCE [LARGE SCALE GENOMIC DNA]</scope>
    <source>
        <strain evidence="3 4">MS6</strain>
    </source>
</reference>
<feature type="compositionally biased region" description="Low complexity" evidence="1">
    <location>
        <begin position="391"/>
        <end position="406"/>
    </location>
</feature>
<dbReference type="eggNOG" id="ENOG502QQZ5">
    <property type="taxonomic scope" value="Eukaryota"/>
</dbReference>
<evidence type="ECO:0000313" key="3">
    <source>
        <dbReference type="EMBL" id="EKG20830.1"/>
    </source>
</evidence>
<evidence type="ECO:0000256" key="1">
    <source>
        <dbReference type="SAM" id="MobiDB-lite"/>
    </source>
</evidence>
<dbReference type="Proteomes" id="UP000007129">
    <property type="component" value="Unassembled WGS sequence"/>
</dbReference>
<feature type="compositionally biased region" description="Polar residues" evidence="1">
    <location>
        <begin position="344"/>
        <end position="390"/>
    </location>
</feature>